<dbReference type="AlphaFoldDB" id="A0AAN4EUV6"/>
<evidence type="ECO:0000313" key="2">
    <source>
        <dbReference type="Proteomes" id="UP001169574"/>
    </source>
</evidence>
<evidence type="ECO:0000313" key="1">
    <source>
        <dbReference type="EMBL" id="EMM7456184.1"/>
    </source>
</evidence>
<organism evidence="1 2">
    <name type="scientific">Citrobacter freundii</name>
    <dbReference type="NCBI Taxonomy" id="546"/>
    <lineage>
        <taxon>Bacteria</taxon>
        <taxon>Pseudomonadati</taxon>
        <taxon>Pseudomonadota</taxon>
        <taxon>Gammaproteobacteria</taxon>
        <taxon>Enterobacterales</taxon>
        <taxon>Enterobacteriaceae</taxon>
        <taxon>Citrobacter</taxon>
        <taxon>Citrobacter freundii complex</taxon>
    </lineage>
</organism>
<name>A0AAN4EUV6_CITFR</name>
<comment type="caution">
    <text evidence="1">The sequence shown here is derived from an EMBL/GenBank/DDBJ whole genome shotgun (WGS) entry which is preliminary data.</text>
</comment>
<accession>A0AAN4EUV6</accession>
<sequence>MDKIDLVYIGPKRIKHDTLTGSHLLFPRGKSVPTPADIAQRMLQHPTVWIEADKVADWRKREADEAEAVRLAAEAALLREEEERKRRDMNCGDYGDIGKFTAAQLRTLVEGAELDIPQQSAQEKVDDFRLRVRDALRAKLAAEGDA</sequence>
<dbReference type="EMBL" id="ABLGCN030000001">
    <property type="protein sequence ID" value="EMM7456184.1"/>
    <property type="molecule type" value="Genomic_DNA"/>
</dbReference>
<dbReference type="Proteomes" id="UP001169574">
    <property type="component" value="Unassembled WGS sequence"/>
</dbReference>
<protein>
    <submittedName>
        <fullName evidence="1">Uncharacterized protein</fullName>
    </submittedName>
</protein>
<reference evidence="1" key="1">
    <citation type="submission" date="2024-02" db="EMBL/GenBank/DDBJ databases">
        <authorList>
            <consortium name="Clinical and Environmental Microbiology Branch: Whole genome sequencing antimicrobial resistance pathogens in the healthcare setting"/>
        </authorList>
    </citation>
    <scope>NUCLEOTIDE SEQUENCE</scope>
    <source>
        <strain evidence="1">Whole organism</strain>
    </source>
</reference>
<gene>
    <name evidence="1" type="ORF">P7U51_000636</name>
</gene>
<proteinExistence type="predicted"/>
<dbReference type="RefSeq" id="WP_199880184.1">
    <property type="nucleotide sequence ID" value="NZ_CP137207.1"/>
</dbReference>